<dbReference type="InterPro" id="IPR013785">
    <property type="entry name" value="Aldolase_TIM"/>
</dbReference>
<proteinExistence type="predicted"/>
<dbReference type="RefSeq" id="WP_112883273.1">
    <property type="nucleotide sequence ID" value="NZ_QLUW01000003.1"/>
</dbReference>
<gene>
    <name evidence="1" type="ORF">DL346_16575</name>
</gene>
<comment type="caution">
    <text evidence="1">The sequence shown here is derived from an EMBL/GenBank/DDBJ whole genome shotgun (WGS) entry which is preliminary data.</text>
</comment>
<dbReference type="SMART" id="SM01133">
    <property type="entry name" value="DeoC"/>
    <property type="match status" value="1"/>
</dbReference>
<dbReference type="Pfam" id="PF01791">
    <property type="entry name" value="DeoC"/>
    <property type="match status" value="1"/>
</dbReference>
<accession>A0A328TX04</accession>
<keyword evidence="2" id="KW-1185">Reference proteome</keyword>
<organism evidence="1 2">
    <name type="scientific">Paenibacillus montanisoli</name>
    <dbReference type="NCBI Taxonomy" id="2081970"/>
    <lineage>
        <taxon>Bacteria</taxon>
        <taxon>Bacillati</taxon>
        <taxon>Bacillota</taxon>
        <taxon>Bacilli</taxon>
        <taxon>Bacillales</taxon>
        <taxon>Paenibacillaceae</taxon>
        <taxon>Paenibacillus</taxon>
    </lineage>
</organism>
<dbReference type="GO" id="GO:0004332">
    <property type="term" value="F:fructose-bisphosphate aldolase activity"/>
    <property type="evidence" value="ECO:0007669"/>
    <property type="project" value="InterPro"/>
</dbReference>
<dbReference type="InterPro" id="IPR050456">
    <property type="entry name" value="DeoC/FbaB_aldolase"/>
</dbReference>
<dbReference type="PIRSF" id="PIRSF038992">
    <property type="entry name" value="Aldolase_Ia"/>
    <property type="match status" value="1"/>
</dbReference>
<dbReference type="OrthoDB" id="5915071at2"/>
<sequence length="286" mass="30673">MSASSVKPRLNRMFSEQGKCFDVAVDHGFFNEASFLSGIENMKQSIETIVQANPDCIQLSVGQAKWLQVIPGKKKPGLVMRTDAANVYGTELPRFLFSELIDRAIEKAVALDAVAVCVNLLLLPGQPELHHQCVRNISLLKSECERYGMPLMVEPLVMLSNAAKGGYMVDGDINKIMPLVRQGVELGADVIKADPCDDVSEYHRVIEVASGIPVLVRGGGRASDDEIVNRTVELMKQGASGIVYGRNVVQHPNPAGMTNALMAIVHHGASAAEALAILGGKDATAG</sequence>
<name>A0A328TX04_9BACL</name>
<dbReference type="PANTHER" id="PTHR47916:SF1">
    <property type="entry name" value="3-HYDROXY-5-PHOSPHONOOXYPENTANE-2,4-DIONE THIOLASE"/>
    <property type="match status" value="1"/>
</dbReference>
<dbReference type="InterPro" id="IPR041720">
    <property type="entry name" value="FbaB-like"/>
</dbReference>
<protein>
    <submittedName>
        <fullName evidence="1">Aldolase</fullName>
    </submittedName>
</protein>
<dbReference type="Gene3D" id="3.20.20.70">
    <property type="entry name" value="Aldolase class I"/>
    <property type="match status" value="1"/>
</dbReference>
<dbReference type="InterPro" id="IPR002915">
    <property type="entry name" value="DeoC/FbaB/LacD_aldolase"/>
</dbReference>
<dbReference type="Proteomes" id="UP000249260">
    <property type="component" value="Unassembled WGS sequence"/>
</dbReference>
<dbReference type="PANTHER" id="PTHR47916">
    <property type="entry name" value="FRUCTOSE-BISPHOSPHATE ALDOLASE CLASS 1"/>
    <property type="match status" value="1"/>
</dbReference>
<evidence type="ECO:0000313" key="1">
    <source>
        <dbReference type="EMBL" id="RAP75009.1"/>
    </source>
</evidence>
<dbReference type="AlphaFoldDB" id="A0A328TX04"/>
<evidence type="ECO:0000313" key="2">
    <source>
        <dbReference type="Proteomes" id="UP000249260"/>
    </source>
</evidence>
<dbReference type="SUPFAM" id="SSF51569">
    <property type="entry name" value="Aldolase"/>
    <property type="match status" value="1"/>
</dbReference>
<dbReference type="EMBL" id="QLUW01000003">
    <property type="protein sequence ID" value="RAP75009.1"/>
    <property type="molecule type" value="Genomic_DNA"/>
</dbReference>
<reference evidence="1 2" key="1">
    <citation type="submission" date="2018-06" db="EMBL/GenBank/DDBJ databases">
        <title>Paenibacillus montanisoli sp. nov., isolated from mountain area soil.</title>
        <authorList>
            <person name="Wu M."/>
        </authorList>
    </citation>
    <scope>NUCLEOTIDE SEQUENCE [LARGE SCALE GENOMIC DNA]</scope>
    <source>
        <strain evidence="1 2">RA17</strain>
    </source>
</reference>